<dbReference type="EMBL" id="JBHLYQ010000173">
    <property type="protein sequence ID" value="MFC0082865.1"/>
    <property type="molecule type" value="Genomic_DNA"/>
</dbReference>
<feature type="region of interest" description="Disordered" evidence="1">
    <location>
        <begin position="1"/>
        <end position="27"/>
    </location>
</feature>
<organism evidence="2 3">
    <name type="scientific">Aciditerrimonas ferrireducens</name>
    <dbReference type="NCBI Taxonomy" id="667306"/>
    <lineage>
        <taxon>Bacteria</taxon>
        <taxon>Bacillati</taxon>
        <taxon>Actinomycetota</taxon>
        <taxon>Acidimicrobiia</taxon>
        <taxon>Acidimicrobiales</taxon>
        <taxon>Acidimicrobiaceae</taxon>
        <taxon>Aciditerrimonas</taxon>
    </lineage>
</organism>
<accession>A0ABV6C599</accession>
<proteinExistence type="predicted"/>
<name>A0ABV6C599_9ACTN</name>
<evidence type="ECO:0000313" key="3">
    <source>
        <dbReference type="Proteomes" id="UP001589788"/>
    </source>
</evidence>
<dbReference type="Pfam" id="PF13707">
    <property type="entry name" value="RloB"/>
    <property type="match status" value="1"/>
</dbReference>
<dbReference type="RefSeq" id="WP_377790534.1">
    <property type="nucleotide sequence ID" value="NZ_JBHLYQ010000173.1"/>
</dbReference>
<gene>
    <name evidence="2" type="ORF">ACFFRE_12065</name>
</gene>
<dbReference type="InterPro" id="IPR025591">
    <property type="entry name" value="RloB"/>
</dbReference>
<evidence type="ECO:0000313" key="2">
    <source>
        <dbReference type="EMBL" id="MFC0082865.1"/>
    </source>
</evidence>
<keyword evidence="3" id="KW-1185">Reference proteome</keyword>
<sequence>MSRQRGTGPGRSQLRRSGVGRRQPRRTVTVYCEGSTTERQYLEMLRGLPAVRRAVALEIVRPGRHGAGGPQAMVERAVAERQDRDDQDDEVWCVFDVECPVQHPSLQQAVELATRKNIHLAISNPCFEIWLILHLTDHTRWLTNTDAIALRAQLDGSTGKEVDAACYGTPERLAAAIHRARALAAMHRGNGTTFPADNPSSGMSELLAACGLAPPGGVRSGVSRPRPGPPTLPGL</sequence>
<comment type="caution">
    <text evidence="2">The sequence shown here is derived from an EMBL/GenBank/DDBJ whole genome shotgun (WGS) entry which is preliminary data.</text>
</comment>
<reference evidence="2 3" key="1">
    <citation type="submission" date="2024-09" db="EMBL/GenBank/DDBJ databases">
        <authorList>
            <person name="Sun Q."/>
            <person name="Mori K."/>
        </authorList>
    </citation>
    <scope>NUCLEOTIDE SEQUENCE [LARGE SCALE GENOMIC DNA]</scope>
    <source>
        <strain evidence="2 3">JCM 15389</strain>
    </source>
</reference>
<dbReference type="Proteomes" id="UP001589788">
    <property type="component" value="Unassembled WGS sequence"/>
</dbReference>
<evidence type="ECO:0000256" key="1">
    <source>
        <dbReference type="SAM" id="MobiDB-lite"/>
    </source>
</evidence>
<protein>
    <submittedName>
        <fullName evidence="2">RloB family protein</fullName>
    </submittedName>
</protein>